<gene>
    <name evidence="1" type="ORF">DFR74_10448</name>
</gene>
<name>A0A366DMS0_9NOCA</name>
<dbReference type="RefSeq" id="WP_067503689.1">
    <property type="nucleotide sequence ID" value="NZ_QNRE01000004.1"/>
</dbReference>
<evidence type="ECO:0000313" key="1">
    <source>
        <dbReference type="EMBL" id="RBO91346.1"/>
    </source>
</evidence>
<dbReference type="EMBL" id="QNRE01000004">
    <property type="protein sequence ID" value="RBO91346.1"/>
    <property type="molecule type" value="Genomic_DNA"/>
</dbReference>
<protein>
    <submittedName>
        <fullName evidence="1">Uncharacterized protein</fullName>
    </submittedName>
</protein>
<dbReference type="Proteomes" id="UP000252586">
    <property type="component" value="Unassembled WGS sequence"/>
</dbReference>
<evidence type="ECO:0000313" key="2">
    <source>
        <dbReference type="Proteomes" id="UP000252586"/>
    </source>
</evidence>
<proteinExistence type="predicted"/>
<dbReference type="STRING" id="1210090.GCA_001613185_00891"/>
<dbReference type="AlphaFoldDB" id="A0A366DMS0"/>
<comment type="caution">
    <text evidence="1">The sequence shown here is derived from an EMBL/GenBank/DDBJ whole genome shotgun (WGS) entry which is preliminary data.</text>
</comment>
<keyword evidence="2" id="KW-1185">Reference proteome</keyword>
<sequence length="354" mass="38436">MISAAGDPGSRGASAFLTEVDGIEVALDRTGPVLSALALLDLFTNPDAKADTGLMRAARHLYEVCRYAHAKNPGIRHLRDSDDLVGIHVAAELCNWHVHAILDGREYPPETPVDATTWGDWAMLLALDTCLFAARVSDGAITQDHQGEFAQAVSRFEIYVRGLTEGLFRHPSPFEAGPSRITAGVIAELRGRVTPPVEHAGRHRDQSGESVGLLSFDRAAQLWPDLAVGQLAVVRVSSEVGRRAVALKPWPMLPIVSTPHEEWLFLAQMLAAEDPEVFRARLELSGAPLYVNPDTAVSELLEQTLPDGFRWVVGPEQTHLPHVGVVIEVVAAAVSRVREDQLEREMGGDVQPSG</sequence>
<reference evidence="1 2" key="1">
    <citation type="submission" date="2018-06" db="EMBL/GenBank/DDBJ databases">
        <title>Genomic Encyclopedia of Type Strains, Phase IV (KMG-IV): sequencing the most valuable type-strain genomes for metagenomic binning, comparative biology and taxonomic classification.</title>
        <authorList>
            <person name="Goeker M."/>
        </authorList>
    </citation>
    <scope>NUCLEOTIDE SEQUENCE [LARGE SCALE GENOMIC DNA]</scope>
    <source>
        <strain evidence="1 2">DSM 44599</strain>
    </source>
</reference>
<accession>A0A366DMS0</accession>
<organism evidence="1 2">
    <name type="scientific">Nocardia puris</name>
    <dbReference type="NCBI Taxonomy" id="208602"/>
    <lineage>
        <taxon>Bacteria</taxon>
        <taxon>Bacillati</taxon>
        <taxon>Actinomycetota</taxon>
        <taxon>Actinomycetes</taxon>
        <taxon>Mycobacteriales</taxon>
        <taxon>Nocardiaceae</taxon>
        <taxon>Nocardia</taxon>
    </lineage>
</organism>